<dbReference type="PANTHER" id="PTHR43020:SF2">
    <property type="entry name" value="MITOCHONDRIAL TRNA METHYLTHIOTRANSFERASE CDK5RAP1"/>
    <property type="match status" value="1"/>
</dbReference>
<dbReference type="AlphaFoldDB" id="X0YK66"/>
<feature type="non-terminal residue" evidence="2">
    <location>
        <position position="75"/>
    </location>
</feature>
<reference evidence="2" key="1">
    <citation type="journal article" date="2014" name="Front. Microbiol.">
        <title>High frequency of phylogenetically diverse reductive dehalogenase-homologous genes in deep subseafloor sedimentary metagenomes.</title>
        <authorList>
            <person name="Kawai M."/>
            <person name="Futagami T."/>
            <person name="Toyoda A."/>
            <person name="Takaki Y."/>
            <person name="Nishi S."/>
            <person name="Hori S."/>
            <person name="Arai W."/>
            <person name="Tsubouchi T."/>
            <person name="Morono Y."/>
            <person name="Uchiyama I."/>
            <person name="Ito T."/>
            <person name="Fujiyama A."/>
            <person name="Inagaki F."/>
            <person name="Takami H."/>
        </authorList>
    </citation>
    <scope>NUCLEOTIDE SEQUENCE</scope>
    <source>
        <strain evidence="2">Expedition CK06-06</strain>
    </source>
</reference>
<dbReference type="GO" id="GO:0046872">
    <property type="term" value="F:metal ion binding"/>
    <property type="evidence" value="ECO:0007669"/>
    <property type="project" value="UniProtKB-KW"/>
</dbReference>
<dbReference type="Gene3D" id="3.40.50.12160">
    <property type="entry name" value="Methylthiotransferase, N-terminal domain"/>
    <property type="match status" value="1"/>
</dbReference>
<organism evidence="2">
    <name type="scientific">marine sediment metagenome</name>
    <dbReference type="NCBI Taxonomy" id="412755"/>
    <lineage>
        <taxon>unclassified sequences</taxon>
        <taxon>metagenomes</taxon>
        <taxon>ecological metagenomes</taxon>
    </lineage>
</organism>
<dbReference type="PROSITE" id="PS51449">
    <property type="entry name" value="MTTASE_N"/>
    <property type="match status" value="1"/>
</dbReference>
<protein>
    <recommendedName>
        <fullName evidence="1">MTTase N-terminal domain-containing protein</fullName>
    </recommendedName>
</protein>
<dbReference type="Pfam" id="PF00919">
    <property type="entry name" value="UPF0004"/>
    <property type="match status" value="1"/>
</dbReference>
<dbReference type="InterPro" id="IPR038135">
    <property type="entry name" value="Methylthiotransferase_N_sf"/>
</dbReference>
<sequence length="75" mass="8176">MNKAESLRIANYLDFLGYQAAPSLREADLVVLNTCVVRQSAEDKVLGTLGLLKGLKKEHPNLSILVTGCFVDSNI</sequence>
<name>X0YK66_9ZZZZ</name>
<gene>
    <name evidence="2" type="ORF">S01H4_09464</name>
</gene>
<dbReference type="GO" id="GO:0051539">
    <property type="term" value="F:4 iron, 4 sulfur cluster binding"/>
    <property type="evidence" value="ECO:0007669"/>
    <property type="project" value="UniProtKB-KW"/>
</dbReference>
<dbReference type="GO" id="GO:0035597">
    <property type="term" value="F:tRNA-2-methylthio-N(6)-dimethylallyladenosine(37) synthase activity"/>
    <property type="evidence" value="ECO:0007669"/>
    <property type="project" value="TreeGrafter"/>
</dbReference>
<proteinExistence type="predicted"/>
<comment type="caution">
    <text evidence="2">The sequence shown here is derived from an EMBL/GenBank/DDBJ whole genome shotgun (WGS) entry which is preliminary data.</text>
</comment>
<dbReference type="InterPro" id="IPR013848">
    <property type="entry name" value="Methylthiotransferase_N"/>
</dbReference>
<evidence type="ECO:0000313" key="2">
    <source>
        <dbReference type="EMBL" id="GAG56504.1"/>
    </source>
</evidence>
<accession>X0YK66</accession>
<dbReference type="GO" id="GO:0005829">
    <property type="term" value="C:cytosol"/>
    <property type="evidence" value="ECO:0007669"/>
    <property type="project" value="TreeGrafter"/>
</dbReference>
<feature type="domain" description="MTTase N-terminal" evidence="1">
    <location>
        <begin position="1"/>
        <end position="75"/>
    </location>
</feature>
<dbReference type="EMBL" id="BART01003425">
    <property type="protein sequence ID" value="GAG56504.1"/>
    <property type="molecule type" value="Genomic_DNA"/>
</dbReference>
<evidence type="ECO:0000259" key="1">
    <source>
        <dbReference type="PROSITE" id="PS51449"/>
    </source>
</evidence>
<dbReference type="PANTHER" id="PTHR43020">
    <property type="entry name" value="CDK5 REGULATORY SUBUNIT-ASSOCIATED PROTEIN 1"/>
    <property type="match status" value="1"/>
</dbReference>